<organism evidence="2 3">
    <name type="scientific">Hyphomonas atlantica</name>
    <dbReference type="NCBI Taxonomy" id="1280948"/>
    <lineage>
        <taxon>Bacteria</taxon>
        <taxon>Pseudomonadati</taxon>
        <taxon>Pseudomonadota</taxon>
        <taxon>Alphaproteobacteria</taxon>
        <taxon>Hyphomonadales</taxon>
        <taxon>Hyphomonadaceae</taxon>
        <taxon>Hyphomonas</taxon>
    </lineage>
</organism>
<keyword evidence="1" id="KW-1133">Transmembrane helix</keyword>
<protein>
    <submittedName>
        <fullName evidence="2">Uncharacterized protein</fullName>
    </submittedName>
</protein>
<dbReference type="RefSeq" id="WP_035551836.1">
    <property type="nucleotide sequence ID" value="NZ_AWFH01000017.1"/>
</dbReference>
<feature type="transmembrane region" description="Helical" evidence="1">
    <location>
        <begin position="148"/>
        <end position="165"/>
    </location>
</feature>
<dbReference type="PATRIC" id="fig|1280948.3.peg.1953"/>
<feature type="transmembrane region" description="Helical" evidence="1">
    <location>
        <begin position="15"/>
        <end position="33"/>
    </location>
</feature>
<name>A0A059E1A1_9PROT</name>
<proteinExistence type="predicted"/>
<dbReference type="STRING" id="1280948.HY36_17150"/>
<comment type="caution">
    <text evidence="2">The sequence shown here is derived from an EMBL/GenBank/DDBJ whole genome shotgun (WGS) entry which is preliminary data.</text>
</comment>
<dbReference type="Proteomes" id="UP000024547">
    <property type="component" value="Unassembled WGS sequence"/>
</dbReference>
<dbReference type="eggNOG" id="ENOG5033S24">
    <property type="taxonomic scope" value="Bacteria"/>
</dbReference>
<feature type="transmembrane region" description="Helical" evidence="1">
    <location>
        <begin position="95"/>
        <end position="115"/>
    </location>
</feature>
<feature type="transmembrane region" description="Helical" evidence="1">
    <location>
        <begin position="122"/>
        <end position="142"/>
    </location>
</feature>
<evidence type="ECO:0000313" key="3">
    <source>
        <dbReference type="Proteomes" id="UP000024547"/>
    </source>
</evidence>
<evidence type="ECO:0000313" key="2">
    <source>
        <dbReference type="EMBL" id="KCZ61327.1"/>
    </source>
</evidence>
<reference evidence="2 3" key="1">
    <citation type="journal article" date="2014" name="Antonie Van Leeuwenhoek">
        <title>Hyphomonas beringensis sp. nov. and Hyphomonas chukchiensis sp. nov., isolated from surface seawater of the Bering Sea and Chukchi Sea.</title>
        <authorList>
            <person name="Li C."/>
            <person name="Lai Q."/>
            <person name="Li G."/>
            <person name="Dong C."/>
            <person name="Wang J."/>
            <person name="Liao Y."/>
            <person name="Shao Z."/>
        </authorList>
    </citation>
    <scope>NUCLEOTIDE SEQUENCE [LARGE SCALE GENOMIC DNA]</scope>
    <source>
        <strain evidence="2 3">22II1-22F38</strain>
    </source>
</reference>
<keyword evidence="1" id="KW-0472">Membrane</keyword>
<dbReference type="EMBL" id="AWFH01000017">
    <property type="protein sequence ID" value="KCZ61327.1"/>
    <property type="molecule type" value="Genomic_DNA"/>
</dbReference>
<sequence>MSDDIIGIFKQSRPLQVGLALAIAYIVLTWGLYQSWLGSVESFLDGAMSGLSRNDPDRTRRIIDATGNAPEWPFILKILAYPIPGPATIENGGVMPVWAVALQGIWLGIVGWSSFSRTNGRLLVLSAFPFAVLVLISGNVFASLFLGALGPIIVSLVWWIVSPFAKPV</sequence>
<gene>
    <name evidence="2" type="ORF">HY36_17150</name>
</gene>
<accession>A0A059E1A1</accession>
<keyword evidence="1" id="KW-0812">Transmembrane</keyword>
<evidence type="ECO:0000256" key="1">
    <source>
        <dbReference type="SAM" id="Phobius"/>
    </source>
</evidence>
<dbReference type="OrthoDB" id="8478564at2"/>
<dbReference type="AlphaFoldDB" id="A0A059E1A1"/>
<keyword evidence="3" id="KW-1185">Reference proteome</keyword>